<dbReference type="AlphaFoldDB" id="A0AAQ3T718"/>
<dbReference type="InterPro" id="IPR018247">
    <property type="entry name" value="EF_Hand_1_Ca_BS"/>
</dbReference>
<dbReference type="PANTHER" id="PTHR32133:SF366">
    <property type="entry name" value="OS07G0122900 PROTEIN"/>
    <property type="match status" value="1"/>
</dbReference>
<dbReference type="Proteomes" id="UP001341281">
    <property type="component" value="Chromosome 03"/>
</dbReference>
<sequence>MDSALHNLVRDILLDSRSPASSDDMVVLRSAPPSPRRPRSPPASESELLLCNAYAEMLLRLPPEEPKLMYQFACVCAAWRRILTDGSFFLRHRRHHRFPPTLGYLYNDGLAAHFVPTSARSIHPRLPEDGHQLFAVDSHHGRAVFQVIRTSKYPVLVWDVLADSYQELPLPTASFPLLILNWTAAVLCGNRTCDHLSCYGGPFRVAMVGVDFHGSASAFTFSSQAGGWSAAADAVLDDEDCAVQEQATIIGDSVLFRTDMHRVARYDLQAQQLTFLERPAAIGAVLPLPRGTALIPAPEDGRIRLAGLYNDVVLLWERLISGPPSAAEWQAVAIVDLKTTISAPTGTFTDETSLIGFTESPKALFLNVSHRDGGAVLRFEIDTGLWRILPGPGARDKEKKPIIPFSTFYSPAMRMFLLDGATLLAFVADEPAFARSVDVCFAALDSDGDGELSGGDLRRALNAFRIHDGAGFGSMDAPPRLPSELAALYRDVFAVYDRFHAGHDCSLDRANFRDEIRHLMLAVADRLASEPIRVALDPPFKNYLDGGLDSV</sequence>
<keyword evidence="4" id="KW-1185">Reference proteome</keyword>
<gene>
    <name evidence="3" type="ORF">U9M48_015671</name>
</gene>
<evidence type="ECO:0000259" key="2">
    <source>
        <dbReference type="PROSITE" id="PS50222"/>
    </source>
</evidence>
<dbReference type="PROSITE" id="PS50222">
    <property type="entry name" value="EF_HAND_2"/>
    <property type="match status" value="1"/>
</dbReference>
<feature type="region of interest" description="Disordered" evidence="1">
    <location>
        <begin position="24"/>
        <end position="44"/>
    </location>
</feature>
<dbReference type="PANTHER" id="PTHR32133">
    <property type="entry name" value="OS07G0120400 PROTEIN"/>
    <property type="match status" value="1"/>
</dbReference>
<dbReference type="EMBL" id="CP144747">
    <property type="protein sequence ID" value="WVZ66459.1"/>
    <property type="molecule type" value="Genomic_DNA"/>
</dbReference>
<dbReference type="InterPro" id="IPR002048">
    <property type="entry name" value="EF_hand_dom"/>
</dbReference>
<name>A0AAQ3T718_PASNO</name>
<feature type="domain" description="EF-hand" evidence="2">
    <location>
        <begin position="432"/>
        <end position="467"/>
    </location>
</feature>
<dbReference type="InterPro" id="IPR036047">
    <property type="entry name" value="F-box-like_dom_sf"/>
</dbReference>
<dbReference type="SUPFAM" id="SSF81383">
    <property type="entry name" value="F-box domain"/>
    <property type="match status" value="1"/>
</dbReference>
<accession>A0AAQ3T718</accession>
<protein>
    <recommendedName>
        <fullName evidence="2">EF-hand domain-containing protein</fullName>
    </recommendedName>
</protein>
<evidence type="ECO:0000313" key="4">
    <source>
        <dbReference type="Proteomes" id="UP001341281"/>
    </source>
</evidence>
<dbReference type="PROSITE" id="PS00018">
    <property type="entry name" value="EF_HAND_1"/>
    <property type="match status" value="1"/>
</dbReference>
<organism evidence="3 4">
    <name type="scientific">Paspalum notatum var. saurae</name>
    <dbReference type="NCBI Taxonomy" id="547442"/>
    <lineage>
        <taxon>Eukaryota</taxon>
        <taxon>Viridiplantae</taxon>
        <taxon>Streptophyta</taxon>
        <taxon>Embryophyta</taxon>
        <taxon>Tracheophyta</taxon>
        <taxon>Spermatophyta</taxon>
        <taxon>Magnoliopsida</taxon>
        <taxon>Liliopsida</taxon>
        <taxon>Poales</taxon>
        <taxon>Poaceae</taxon>
        <taxon>PACMAD clade</taxon>
        <taxon>Panicoideae</taxon>
        <taxon>Andropogonodae</taxon>
        <taxon>Paspaleae</taxon>
        <taxon>Paspalinae</taxon>
        <taxon>Paspalum</taxon>
    </lineage>
</organism>
<proteinExistence type="predicted"/>
<dbReference type="GO" id="GO:0005509">
    <property type="term" value="F:calcium ion binding"/>
    <property type="evidence" value="ECO:0007669"/>
    <property type="project" value="InterPro"/>
</dbReference>
<evidence type="ECO:0000313" key="3">
    <source>
        <dbReference type="EMBL" id="WVZ66459.1"/>
    </source>
</evidence>
<reference evidence="3 4" key="1">
    <citation type="submission" date="2024-02" db="EMBL/GenBank/DDBJ databases">
        <title>High-quality chromosome-scale genome assembly of Pensacola bahiagrass (Paspalum notatum Flugge var. saurae).</title>
        <authorList>
            <person name="Vega J.M."/>
            <person name="Podio M."/>
            <person name="Orjuela J."/>
            <person name="Siena L.A."/>
            <person name="Pessino S.C."/>
            <person name="Combes M.C."/>
            <person name="Mariac C."/>
            <person name="Albertini E."/>
            <person name="Pupilli F."/>
            <person name="Ortiz J.P.A."/>
            <person name="Leblanc O."/>
        </authorList>
    </citation>
    <scope>NUCLEOTIDE SEQUENCE [LARGE SCALE GENOMIC DNA]</scope>
    <source>
        <strain evidence="3">R1</strain>
        <tissue evidence="3">Leaf</tissue>
    </source>
</reference>
<evidence type="ECO:0000256" key="1">
    <source>
        <dbReference type="SAM" id="MobiDB-lite"/>
    </source>
</evidence>